<dbReference type="GO" id="GO:0008706">
    <property type="term" value="F:6-phospho-beta-glucosidase activity"/>
    <property type="evidence" value="ECO:0007669"/>
    <property type="project" value="UniProtKB-EC"/>
</dbReference>
<evidence type="ECO:0000256" key="4">
    <source>
        <dbReference type="RuleBase" id="RU003690"/>
    </source>
</evidence>
<organism evidence="6 7">
    <name type="scientific">Streptococcus vestibularis ATCC 49124</name>
    <dbReference type="NCBI Taxonomy" id="889206"/>
    <lineage>
        <taxon>Bacteria</taxon>
        <taxon>Bacillati</taxon>
        <taxon>Bacillota</taxon>
        <taxon>Bacilli</taxon>
        <taxon>Lactobacillales</taxon>
        <taxon>Streptococcaceae</taxon>
        <taxon>Streptococcus</taxon>
    </lineage>
</organism>
<dbReference type="InterPro" id="IPR017853">
    <property type="entry name" value="GH"/>
</dbReference>
<dbReference type="PANTHER" id="PTHR10353:SF85">
    <property type="entry name" value="ARYL-PHOSPHO-BETA-D-GLUCOSIDASE BGLA"/>
    <property type="match status" value="1"/>
</dbReference>
<dbReference type="Pfam" id="PF00232">
    <property type="entry name" value="Glyco_hydro_1"/>
    <property type="match status" value="1"/>
</dbReference>
<reference evidence="6 7" key="1">
    <citation type="submission" date="2011-01" db="EMBL/GenBank/DDBJ databases">
        <authorList>
            <person name="Muzny D."/>
            <person name="Qin X."/>
            <person name="Buhay C."/>
            <person name="Dugan-Rocha S."/>
            <person name="Ding Y."/>
            <person name="Chen G."/>
            <person name="Hawes A."/>
            <person name="Holder M."/>
            <person name="Jhangiani S."/>
            <person name="Johnson A."/>
            <person name="Khan Z."/>
            <person name="Li Z."/>
            <person name="Liu W."/>
            <person name="Liu X."/>
            <person name="Perez L."/>
            <person name="Shen H."/>
            <person name="Wang Q."/>
            <person name="Watt J."/>
            <person name="Xi L."/>
            <person name="Xin Y."/>
            <person name="Zhou J."/>
            <person name="Deng J."/>
            <person name="Jiang H."/>
            <person name="Liu Y."/>
            <person name="Qu J."/>
            <person name="Song X.-Z."/>
            <person name="Zhang L."/>
            <person name="Villasana D."/>
            <person name="Johnson A."/>
            <person name="Liu J."/>
            <person name="Liyanage D."/>
            <person name="Lorensuhewa L."/>
            <person name="Robinson T."/>
            <person name="Song A."/>
            <person name="Song B.-B."/>
            <person name="Dinh H."/>
            <person name="Thornton R."/>
            <person name="Coyle M."/>
            <person name="Francisco L."/>
            <person name="Jackson L."/>
            <person name="Javaid M."/>
            <person name="Korchina V."/>
            <person name="Kovar C."/>
            <person name="Mata R."/>
            <person name="Mathew T."/>
            <person name="Ngo R."/>
            <person name="Nguyen L."/>
            <person name="Nguyen N."/>
            <person name="Okwuonu G."/>
            <person name="Ongeri F."/>
            <person name="Pham C."/>
            <person name="Simmons D."/>
            <person name="Wilczek-Boney K."/>
            <person name="Hale W."/>
            <person name="Jakkamsetti A."/>
            <person name="Pham P."/>
            <person name="Ruth R."/>
            <person name="San Lucas F."/>
            <person name="Warren J."/>
            <person name="Zhang J."/>
            <person name="Zhao Z."/>
            <person name="Zhou C."/>
            <person name="Zhu D."/>
            <person name="Lee S."/>
            <person name="Bess C."/>
            <person name="Blankenburg K."/>
            <person name="Forbes L."/>
            <person name="Fu Q."/>
            <person name="Gubbala S."/>
            <person name="Hirani K."/>
            <person name="Jayaseelan J.C."/>
            <person name="Lara F."/>
            <person name="Munidasa M."/>
            <person name="Palculict T."/>
            <person name="Patil S."/>
            <person name="Pu L.-L."/>
            <person name="Saada N."/>
            <person name="Tang L."/>
            <person name="Weissenberger G."/>
            <person name="Zhu Y."/>
            <person name="Hemphill L."/>
            <person name="Shang Y."/>
            <person name="Youmans B."/>
            <person name="Ayvaz T."/>
            <person name="Ross M."/>
            <person name="Santibanez J."/>
            <person name="Aqrawi P."/>
            <person name="Gross S."/>
            <person name="Joshi V."/>
            <person name="Fowler G."/>
            <person name="Nazareth L."/>
            <person name="Reid J."/>
            <person name="Worley K."/>
            <person name="Petrosino J."/>
            <person name="Highlander S."/>
            <person name="Gibbs R."/>
        </authorList>
    </citation>
    <scope>NUCLEOTIDE SEQUENCE [LARGE SCALE GENOMIC DNA]</scope>
    <source>
        <strain evidence="6 7">ATCC 49124</strain>
    </source>
</reference>
<dbReference type="EC" id="3.2.1.86" evidence="6"/>
<keyword evidence="2 5" id="KW-0326">Glycosidase</keyword>
<evidence type="ECO:0000256" key="1">
    <source>
        <dbReference type="ARBA" id="ARBA00010838"/>
    </source>
</evidence>
<evidence type="ECO:0000256" key="2">
    <source>
        <dbReference type="ARBA" id="ARBA00023295"/>
    </source>
</evidence>
<dbReference type="NCBIfam" id="NF007158">
    <property type="entry name" value="PRK09593.1"/>
    <property type="match status" value="1"/>
</dbReference>
<accession>A0ABP2KNX2</accession>
<comment type="caution">
    <text evidence="6">The sequence shown here is derived from an EMBL/GenBank/DDBJ whole genome shotgun (WGS) entry which is preliminary data.</text>
</comment>
<dbReference type="PROSITE" id="PS00653">
    <property type="entry name" value="GLYCOSYL_HYDROL_F1_2"/>
    <property type="match status" value="1"/>
</dbReference>
<evidence type="ECO:0000256" key="3">
    <source>
        <dbReference type="PROSITE-ProRule" id="PRU10055"/>
    </source>
</evidence>
<gene>
    <name evidence="6" type="primary">celA</name>
    <name evidence="6" type="ORF">HMPREF9425_0395</name>
</gene>
<dbReference type="PANTHER" id="PTHR10353">
    <property type="entry name" value="GLYCOSYL HYDROLASE"/>
    <property type="match status" value="1"/>
</dbReference>
<dbReference type="Gene3D" id="3.20.20.80">
    <property type="entry name" value="Glycosidases"/>
    <property type="match status" value="1"/>
</dbReference>
<dbReference type="Proteomes" id="UP000003697">
    <property type="component" value="Unassembled WGS sequence"/>
</dbReference>
<protein>
    <submittedName>
        <fullName evidence="6">6-phospho-beta-glucosidase</fullName>
        <ecNumber evidence="6">3.2.1.86</ecNumber>
    </submittedName>
</protein>
<dbReference type="InterPro" id="IPR001360">
    <property type="entry name" value="Glyco_hydro_1"/>
</dbReference>
<dbReference type="SUPFAM" id="SSF51445">
    <property type="entry name" value="(Trans)glycosidases"/>
    <property type="match status" value="1"/>
</dbReference>
<evidence type="ECO:0000313" key="6">
    <source>
        <dbReference type="EMBL" id="EFX96716.1"/>
    </source>
</evidence>
<proteinExistence type="inferred from homology"/>
<name>A0ABP2KNX2_STRVE</name>
<keyword evidence="7" id="KW-1185">Reference proteome</keyword>
<dbReference type="NCBIfam" id="NF011589">
    <property type="entry name" value="PRK15014.1"/>
    <property type="match status" value="1"/>
</dbReference>
<dbReference type="PRINTS" id="PR00131">
    <property type="entry name" value="GLHYDRLASE1"/>
</dbReference>
<evidence type="ECO:0000256" key="5">
    <source>
        <dbReference type="RuleBase" id="RU004468"/>
    </source>
</evidence>
<evidence type="ECO:0000313" key="7">
    <source>
        <dbReference type="Proteomes" id="UP000003697"/>
    </source>
</evidence>
<dbReference type="EMBL" id="AEVI01000013">
    <property type="protein sequence ID" value="EFX96716.1"/>
    <property type="molecule type" value="Genomic_DNA"/>
</dbReference>
<dbReference type="PROSITE" id="PS00572">
    <property type="entry name" value="GLYCOSYL_HYDROL_F1_1"/>
    <property type="match status" value="1"/>
</dbReference>
<sequence length="534" mass="61959">MKFILLPPYERYYTLYIKRFQSKDDLLLSVVLWKKNAFSLMLMEFIIEVSKSGGKTMTTFKDGFLWGGAVAAHQLEGGWQEGGKGISVADVMTAGRHGVAREITPGVLEGKYYPNHEAIDFYHRYKGDIALFAEMGFKCFRTSIAWTRIFPKGDELEPNEEGLQFYDDLFDECLKYGIEPVITLSHFEMPYHLVTEYGGWKNRKLIDFFVHFAEVVFKRYKDKVKYWMTFNEINNQANYQEDFAPFTNSGIVYEEGDDREAIMYQAAHYELVASARAVKIGHEINPDFQIGCMIAMCPIYPATCNPKDILMAMKAMQKRYYFTDVHVLGKYPEHILKYWERKGISVDFTDQDKEDLLGGTVDYIGFSYYMSFAIDSHRENNPYFDYLETEDLVKNNYVQASEWEWQIDPEGLRYALNWFTDHYHLPLFIVENGFGAIDQVEADGMVHDDYRIDYLGAHIREMKKAVVEDGVDLMGYTPWGCIDLVSAGTGEMRKRYGFIYVDKDDYGQGSYERSPKKSFNWYKEVIASNGATVE</sequence>
<dbReference type="NCBIfam" id="NF007154">
    <property type="entry name" value="PRK09589.1"/>
    <property type="match status" value="1"/>
</dbReference>
<dbReference type="InterPro" id="IPR018120">
    <property type="entry name" value="Glyco_hydro_1_AS"/>
</dbReference>
<comment type="similarity">
    <text evidence="1 4">Belongs to the glycosyl hydrolase 1 family.</text>
</comment>
<keyword evidence="5 6" id="KW-0378">Hydrolase</keyword>
<dbReference type="InterPro" id="IPR033132">
    <property type="entry name" value="GH_1_N_CS"/>
</dbReference>
<feature type="active site" description="Nucleophile" evidence="3">
    <location>
        <position position="431"/>
    </location>
</feature>